<proteinExistence type="predicted"/>
<sequence length="298" mass="32781">MIDITKVARDAGLTVVLDGKIGTQEYQSVSGSLAALQRFADGYYKPTGDAAKTVEKLLNRAALQFEDEDAAIMREAARMLQRDHYVHLAHAARASASTPPTRYFVYDNDGGYEEFATDAERAAHHHDAIQTYLDDGWSEEVKSVVSGTVTHKTVQTNLEQQPARCQEHADADGEHCEACDAWNEWPDHSFDTTCSYEAEPIASGDAAAAPFPDELTPELREVLGWPNFKCGPVAHVMVAAGAVIKPKAEDEQAVVLHWLVKLVLKHGADWWTIGRDELREMQQRIKQAAAGGDHATAE</sequence>
<protein>
    <submittedName>
        <fullName evidence="1">Uncharacterized protein</fullName>
    </submittedName>
</protein>
<accession>A0A3D8K1I9</accession>
<dbReference type="Proteomes" id="UP000256838">
    <property type="component" value="Unassembled WGS sequence"/>
</dbReference>
<organism evidence="1 2">
    <name type="scientific">Trinickia dinghuensis</name>
    <dbReference type="NCBI Taxonomy" id="2291023"/>
    <lineage>
        <taxon>Bacteria</taxon>
        <taxon>Pseudomonadati</taxon>
        <taxon>Pseudomonadota</taxon>
        <taxon>Betaproteobacteria</taxon>
        <taxon>Burkholderiales</taxon>
        <taxon>Burkholderiaceae</taxon>
        <taxon>Trinickia</taxon>
    </lineage>
</organism>
<reference evidence="1 2" key="1">
    <citation type="submission" date="2018-08" db="EMBL/GenBank/DDBJ databases">
        <title>Paraburkholderia sp. DHOM06 isolated from forest soil.</title>
        <authorList>
            <person name="Gao Z.-H."/>
            <person name="Qiu L.-H."/>
        </authorList>
    </citation>
    <scope>NUCLEOTIDE SEQUENCE [LARGE SCALE GENOMIC DNA]</scope>
    <source>
        <strain evidence="1 2">DHOM06</strain>
    </source>
</reference>
<dbReference type="AlphaFoldDB" id="A0A3D8K1I9"/>
<evidence type="ECO:0000313" key="1">
    <source>
        <dbReference type="EMBL" id="RDU99178.1"/>
    </source>
</evidence>
<comment type="caution">
    <text evidence="1">The sequence shown here is derived from an EMBL/GenBank/DDBJ whole genome shotgun (WGS) entry which is preliminary data.</text>
</comment>
<dbReference type="EMBL" id="QRGA01000005">
    <property type="protein sequence ID" value="RDU99178.1"/>
    <property type="molecule type" value="Genomic_DNA"/>
</dbReference>
<gene>
    <name evidence="1" type="ORF">DWV00_08615</name>
</gene>
<name>A0A3D8K1I9_9BURK</name>
<keyword evidence="2" id="KW-1185">Reference proteome</keyword>
<evidence type="ECO:0000313" key="2">
    <source>
        <dbReference type="Proteomes" id="UP000256838"/>
    </source>
</evidence>